<name>A0A2G8KAC1_STIJA</name>
<dbReference type="AlphaFoldDB" id="A0A2G8KAC1"/>
<evidence type="ECO:0000259" key="1">
    <source>
        <dbReference type="PROSITE" id="PS51335"/>
    </source>
</evidence>
<feature type="domain" description="ELMO" evidence="1">
    <location>
        <begin position="111"/>
        <end position="267"/>
    </location>
</feature>
<gene>
    <name evidence="2" type="ORF">BSL78_18247</name>
</gene>
<evidence type="ECO:0000313" key="2">
    <source>
        <dbReference type="EMBL" id="PIK44909.1"/>
    </source>
</evidence>
<proteinExistence type="predicted"/>
<protein>
    <submittedName>
        <fullName evidence="2">Putative ELMO domain-containing protein 2</fullName>
    </submittedName>
</protein>
<evidence type="ECO:0000313" key="3">
    <source>
        <dbReference type="Proteomes" id="UP000230750"/>
    </source>
</evidence>
<dbReference type="PANTHER" id="PTHR12771:SF51">
    <property type="entry name" value="LD01482P"/>
    <property type="match status" value="1"/>
</dbReference>
<accession>A0A2G8KAC1</accession>
<dbReference type="Proteomes" id="UP000230750">
    <property type="component" value="Unassembled WGS sequence"/>
</dbReference>
<dbReference type="Pfam" id="PF04727">
    <property type="entry name" value="ELMO_CED12"/>
    <property type="match status" value="1"/>
</dbReference>
<dbReference type="GO" id="GO:0005096">
    <property type="term" value="F:GTPase activator activity"/>
    <property type="evidence" value="ECO:0007669"/>
    <property type="project" value="TreeGrafter"/>
</dbReference>
<dbReference type="PANTHER" id="PTHR12771">
    <property type="entry name" value="ENGULFMENT AND CELL MOTILITY"/>
    <property type="match status" value="1"/>
</dbReference>
<dbReference type="EMBL" id="MRZV01000746">
    <property type="protein sequence ID" value="PIK44909.1"/>
    <property type="molecule type" value="Genomic_DNA"/>
</dbReference>
<dbReference type="OrthoDB" id="67155at2759"/>
<sequence>MLKWILRRTTGKCELERICSSYPAGAERTRAVEYSLSKSKLAALKILLVSDGLNASDAANNIITLKGVDITRNEGFRPALLQCLRHISGYQKLVSEVTRLQKEKYSTAIDDHEQQLLKLWSLLKPARSRKTSKTKRVGELGFQGNDPATDFRGMGLLGLQNLVFFAENYNRSARKVLSESFHPKFGYSFAVVGINLTSLILELLCKEQLKSHFYNSVSGEPSLYHFHRVYCHVFCEFHDFWFAEEPESVMEFSRILELYKVHLLSRLTTPGMRLHSEFLAD</sequence>
<dbReference type="InterPro" id="IPR006816">
    <property type="entry name" value="ELMO_dom"/>
</dbReference>
<dbReference type="InterPro" id="IPR050868">
    <property type="entry name" value="ELMO_domain-containing"/>
</dbReference>
<comment type="caution">
    <text evidence="2">The sequence shown here is derived from an EMBL/GenBank/DDBJ whole genome shotgun (WGS) entry which is preliminary data.</text>
</comment>
<dbReference type="PROSITE" id="PS51335">
    <property type="entry name" value="ELMO"/>
    <property type="match status" value="1"/>
</dbReference>
<dbReference type="STRING" id="307972.A0A2G8KAC1"/>
<keyword evidence="3" id="KW-1185">Reference proteome</keyword>
<organism evidence="2 3">
    <name type="scientific">Stichopus japonicus</name>
    <name type="common">Sea cucumber</name>
    <dbReference type="NCBI Taxonomy" id="307972"/>
    <lineage>
        <taxon>Eukaryota</taxon>
        <taxon>Metazoa</taxon>
        <taxon>Echinodermata</taxon>
        <taxon>Eleutherozoa</taxon>
        <taxon>Echinozoa</taxon>
        <taxon>Holothuroidea</taxon>
        <taxon>Aspidochirotacea</taxon>
        <taxon>Aspidochirotida</taxon>
        <taxon>Stichopodidae</taxon>
        <taxon>Apostichopus</taxon>
    </lineage>
</organism>
<reference evidence="2 3" key="1">
    <citation type="journal article" date="2017" name="PLoS Biol.">
        <title>The sea cucumber genome provides insights into morphological evolution and visceral regeneration.</title>
        <authorList>
            <person name="Zhang X."/>
            <person name="Sun L."/>
            <person name="Yuan J."/>
            <person name="Sun Y."/>
            <person name="Gao Y."/>
            <person name="Zhang L."/>
            <person name="Li S."/>
            <person name="Dai H."/>
            <person name="Hamel J.F."/>
            <person name="Liu C."/>
            <person name="Yu Y."/>
            <person name="Liu S."/>
            <person name="Lin W."/>
            <person name="Guo K."/>
            <person name="Jin S."/>
            <person name="Xu P."/>
            <person name="Storey K.B."/>
            <person name="Huan P."/>
            <person name="Zhang T."/>
            <person name="Zhou Y."/>
            <person name="Zhang J."/>
            <person name="Lin C."/>
            <person name="Li X."/>
            <person name="Xing L."/>
            <person name="Huo D."/>
            <person name="Sun M."/>
            <person name="Wang L."/>
            <person name="Mercier A."/>
            <person name="Li F."/>
            <person name="Yang H."/>
            <person name="Xiang J."/>
        </authorList>
    </citation>
    <scope>NUCLEOTIDE SEQUENCE [LARGE SCALE GENOMIC DNA]</scope>
    <source>
        <strain evidence="2">Shaxun</strain>
        <tissue evidence="2">Muscle</tissue>
    </source>
</reference>